<evidence type="ECO:0000313" key="1">
    <source>
        <dbReference type="EMBL" id="RRT47617.1"/>
    </source>
</evidence>
<comment type="caution">
    <text evidence="1">The sequence shown here is derived from an EMBL/GenBank/DDBJ whole genome shotgun (WGS) entry which is preliminary data.</text>
</comment>
<organism evidence="1 2">
    <name type="scientific">Ensete ventricosum</name>
    <name type="common">Abyssinian banana</name>
    <name type="synonym">Musa ensete</name>
    <dbReference type="NCBI Taxonomy" id="4639"/>
    <lineage>
        <taxon>Eukaryota</taxon>
        <taxon>Viridiplantae</taxon>
        <taxon>Streptophyta</taxon>
        <taxon>Embryophyta</taxon>
        <taxon>Tracheophyta</taxon>
        <taxon>Spermatophyta</taxon>
        <taxon>Magnoliopsida</taxon>
        <taxon>Liliopsida</taxon>
        <taxon>Zingiberales</taxon>
        <taxon>Musaceae</taxon>
        <taxon>Ensete</taxon>
    </lineage>
</organism>
<accession>A0A426Y7C9</accession>
<evidence type="ECO:0000313" key="2">
    <source>
        <dbReference type="Proteomes" id="UP000287651"/>
    </source>
</evidence>
<dbReference type="EMBL" id="AMZH03014449">
    <property type="protein sequence ID" value="RRT47617.1"/>
    <property type="molecule type" value="Genomic_DNA"/>
</dbReference>
<gene>
    <name evidence="1" type="ORF">B296_00021262</name>
</gene>
<dbReference type="Proteomes" id="UP000287651">
    <property type="component" value="Unassembled WGS sequence"/>
</dbReference>
<sequence>MIVKRDFRRSGHFSVRGEFHEWILSNLKFKVPCLEVLESNMVPKPIGDLAGTLKAIEEPLKLHVSGHGPHVLLYCVAPFLLPGLLGLSSNQTTFELPPHRDTLSVFKQIIPLYGISFKVDGSDVYHRSLQGPMIMEVAFRLRKPSRRVSIFPSREVHPYA</sequence>
<dbReference type="AlphaFoldDB" id="A0A426Y7C9"/>
<reference evidence="1 2" key="1">
    <citation type="journal article" date="2014" name="Agronomy (Basel)">
        <title>A Draft Genome Sequence for Ensete ventricosum, the Drought-Tolerant Tree Against Hunger.</title>
        <authorList>
            <person name="Harrison J."/>
            <person name="Moore K.A."/>
            <person name="Paszkiewicz K."/>
            <person name="Jones T."/>
            <person name="Grant M."/>
            <person name="Ambacheew D."/>
            <person name="Muzemil S."/>
            <person name="Studholme D.J."/>
        </authorList>
    </citation>
    <scope>NUCLEOTIDE SEQUENCE [LARGE SCALE GENOMIC DNA]</scope>
</reference>
<name>A0A426Y7C9_ENSVE</name>
<proteinExistence type="predicted"/>
<protein>
    <submittedName>
        <fullName evidence="1">Uncharacterized protein</fullName>
    </submittedName>
</protein>